<dbReference type="GO" id="GO:0044773">
    <property type="term" value="P:mitotic DNA damage checkpoint signaling"/>
    <property type="evidence" value="ECO:0007669"/>
    <property type="project" value="TreeGrafter"/>
</dbReference>
<reference evidence="3 4" key="2">
    <citation type="submission" date="2024-07" db="EMBL/GenBank/DDBJ databases">
        <authorList>
            <person name="Akdeniz Z."/>
        </authorList>
    </citation>
    <scope>NUCLEOTIDE SEQUENCE [LARGE SCALE GENOMIC DNA]</scope>
</reference>
<keyword evidence="3" id="KW-0418">Kinase</keyword>
<dbReference type="InterPro" id="IPR011009">
    <property type="entry name" value="Kinase-like_dom_sf"/>
</dbReference>
<keyword evidence="4" id="KW-1185">Reference proteome</keyword>
<evidence type="ECO:0000313" key="4">
    <source>
        <dbReference type="Proteomes" id="UP001642409"/>
    </source>
</evidence>
<proteinExistence type="predicted"/>
<dbReference type="Pfam" id="PF00069">
    <property type="entry name" value="Pkinase"/>
    <property type="match status" value="1"/>
</dbReference>
<sequence>MNKGSRFTISNYNLCNLIEKGSFVHCFRAIHSEYGECAILVTNNIADLQNRMNIYQKCKDLSGCMQLYEIVKADYSECNFDNLNGTYPKVFTEFSYILSSKYYQTSYSFSLDIRPIDLKIKLFQKVVKQICSFHELGVCHMDIKPSNIFIESSEPIIIDYGECVQSLHVIECVKNRSAYAPIYNVFDCNILPAKFDVYCLGAMFMEILLDKLPREFNIYKKQNYQQVVMKHGFAAADLLKGMLNPDQCKRYSITQVLSHPIFTQYIKETDFITLTELVKYKLLHSSLQNGTNDDNYILNKSRNNTEVQASTSVETIQSQNFGNWLEEQIKLIDANPDAQNETSNQSEYSDFGTISTPVLSYSLVTCPTQSVMMGRDCISGLTMHVQRGSVSTQDSTFALRQGEISIFQDE</sequence>
<dbReference type="PANTHER" id="PTHR44167">
    <property type="entry name" value="OVARIAN-SPECIFIC SERINE/THREONINE-PROTEIN KINASE LOK-RELATED"/>
    <property type="match status" value="1"/>
</dbReference>
<accession>A0AA86PZH3</accession>
<dbReference type="InterPro" id="IPR008271">
    <property type="entry name" value="Ser/Thr_kinase_AS"/>
</dbReference>
<dbReference type="InterPro" id="IPR000719">
    <property type="entry name" value="Prot_kinase_dom"/>
</dbReference>
<dbReference type="Proteomes" id="UP001642409">
    <property type="component" value="Unassembled WGS sequence"/>
</dbReference>
<dbReference type="PANTHER" id="PTHR44167:SF24">
    <property type="entry name" value="SERINE_THREONINE-PROTEIN KINASE CHK2"/>
    <property type="match status" value="1"/>
</dbReference>
<evidence type="ECO:0000313" key="3">
    <source>
        <dbReference type="EMBL" id="CAL6019367.1"/>
    </source>
</evidence>
<reference evidence="2" key="1">
    <citation type="submission" date="2023-06" db="EMBL/GenBank/DDBJ databases">
        <authorList>
            <person name="Kurt Z."/>
        </authorList>
    </citation>
    <scope>NUCLEOTIDE SEQUENCE</scope>
</reference>
<dbReference type="AlphaFoldDB" id="A0AA86PZH3"/>
<dbReference type="GO" id="GO:0005634">
    <property type="term" value="C:nucleus"/>
    <property type="evidence" value="ECO:0007669"/>
    <property type="project" value="TreeGrafter"/>
</dbReference>
<feature type="domain" description="Protein kinase" evidence="1">
    <location>
        <begin position="12"/>
        <end position="262"/>
    </location>
</feature>
<evidence type="ECO:0000313" key="2">
    <source>
        <dbReference type="EMBL" id="CAI9944015.1"/>
    </source>
</evidence>
<dbReference type="GO" id="GO:0005737">
    <property type="term" value="C:cytoplasm"/>
    <property type="evidence" value="ECO:0007669"/>
    <property type="project" value="TreeGrafter"/>
</dbReference>
<gene>
    <name evidence="3" type="ORF">HINF_LOCUS26911</name>
    <name evidence="2" type="ORF">HINF_LOCUS31660</name>
</gene>
<dbReference type="SMART" id="SM00220">
    <property type="entry name" value="S_TKc"/>
    <property type="match status" value="1"/>
</dbReference>
<name>A0AA86PZH3_9EUKA</name>
<dbReference type="GO" id="GO:0004674">
    <property type="term" value="F:protein serine/threonine kinase activity"/>
    <property type="evidence" value="ECO:0007669"/>
    <property type="project" value="TreeGrafter"/>
</dbReference>
<dbReference type="PROSITE" id="PS50011">
    <property type="entry name" value="PROTEIN_KINASE_DOM"/>
    <property type="match status" value="1"/>
</dbReference>
<dbReference type="SUPFAM" id="SSF56112">
    <property type="entry name" value="Protein kinase-like (PK-like)"/>
    <property type="match status" value="1"/>
</dbReference>
<dbReference type="EMBL" id="CATOUU010000721">
    <property type="protein sequence ID" value="CAI9944015.1"/>
    <property type="molecule type" value="Genomic_DNA"/>
</dbReference>
<dbReference type="Gene3D" id="1.10.510.10">
    <property type="entry name" value="Transferase(Phosphotransferase) domain 1"/>
    <property type="match status" value="1"/>
</dbReference>
<dbReference type="GO" id="GO:0005524">
    <property type="term" value="F:ATP binding"/>
    <property type="evidence" value="ECO:0007669"/>
    <property type="project" value="InterPro"/>
</dbReference>
<dbReference type="PROSITE" id="PS00108">
    <property type="entry name" value="PROTEIN_KINASE_ST"/>
    <property type="match status" value="1"/>
</dbReference>
<evidence type="ECO:0000259" key="1">
    <source>
        <dbReference type="PROSITE" id="PS50011"/>
    </source>
</evidence>
<protein>
    <submittedName>
        <fullName evidence="2">CAMK CAMKL</fullName>
    </submittedName>
    <submittedName>
        <fullName evidence="3">Kinase</fullName>
    </submittedName>
</protein>
<organism evidence="2">
    <name type="scientific">Hexamita inflata</name>
    <dbReference type="NCBI Taxonomy" id="28002"/>
    <lineage>
        <taxon>Eukaryota</taxon>
        <taxon>Metamonada</taxon>
        <taxon>Diplomonadida</taxon>
        <taxon>Hexamitidae</taxon>
        <taxon>Hexamitinae</taxon>
        <taxon>Hexamita</taxon>
    </lineage>
</organism>
<keyword evidence="3" id="KW-0808">Transferase</keyword>
<comment type="caution">
    <text evidence="2">The sequence shown here is derived from an EMBL/GenBank/DDBJ whole genome shotgun (WGS) entry which is preliminary data.</text>
</comment>
<dbReference type="EMBL" id="CAXDID020000083">
    <property type="protein sequence ID" value="CAL6019367.1"/>
    <property type="molecule type" value="Genomic_DNA"/>
</dbReference>